<gene>
    <name evidence="1" type="ORF">NC653_041473</name>
</gene>
<comment type="caution">
    <text evidence="1">The sequence shown here is derived from an EMBL/GenBank/DDBJ whole genome shotgun (WGS) entry which is preliminary data.</text>
</comment>
<sequence>MFSGRLTRCLQFFKFNATSPLCSPIDWGSSSTAVSFKFKYVSFLAVSGHFLRFAQPERFRVSRQLELIVLGRLISLLQHLKSKSTSLSRC</sequence>
<evidence type="ECO:0000313" key="1">
    <source>
        <dbReference type="EMBL" id="KAJ6952342.1"/>
    </source>
</evidence>
<dbReference type="EMBL" id="JAQIZT010000019">
    <property type="protein sequence ID" value="KAJ6952342.1"/>
    <property type="molecule type" value="Genomic_DNA"/>
</dbReference>
<organism evidence="1 2">
    <name type="scientific">Populus alba x Populus x berolinensis</name>
    <dbReference type="NCBI Taxonomy" id="444605"/>
    <lineage>
        <taxon>Eukaryota</taxon>
        <taxon>Viridiplantae</taxon>
        <taxon>Streptophyta</taxon>
        <taxon>Embryophyta</taxon>
        <taxon>Tracheophyta</taxon>
        <taxon>Spermatophyta</taxon>
        <taxon>Magnoliopsida</taxon>
        <taxon>eudicotyledons</taxon>
        <taxon>Gunneridae</taxon>
        <taxon>Pentapetalae</taxon>
        <taxon>rosids</taxon>
        <taxon>fabids</taxon>
        <taxon>Malpighiales</taxon>
        <taxon>Salicaceae</taxon>
        <taxon>Saliceae</taxon>
        <taxon>Populus</taxon>
    </lineage>
</organism>
<accession>A0AAD6L8J0</accession>
<proteinExistence type="predicted"/>
<evidence type="ECO:0000313" key="2">
    <source>
        <dbReference type="Proteomes" id="UP001164929"/>
    </source>
</evidence>
<keyword evidence="2" id="KW-1185">Reference proteome</keyword>
<reference evidence="1" key="1">
    <citation type="journal article" date="2023" name="Mol. Ecol. Resour.">
        <title>Chromosome-level genome assembly of a triploid poplar Populus alba 'Berolinensis'.</title>
        <authorList>
            <person name="Chen S."/>
            <person name="Yu Y."/>
            <person name="Wang X."/>
            <person name="Wang S."/>
            <person name="Zhang T."/>
            <person name="Zhou Y."/>
            <person name="He R."/>
            <person name="Meng N."/>
            <person name="Wang Y."/>
            <person name="Liu W."/>
            <person name="Liu Z."/>
            <person name="Liu J."/>
            <person name="Guo Q."/>
            <person name="Huang H."/>
            <person name="Sederoff R.R."/>
            <person name="Wang G."/>
            <person name="Qu G."/>
            <person name="Chen S."/>
        </authorList>
    </citation>
    <scope>NUCLEOTIDE SEQUENCE</scope>
    <source>
        <strain evidence="1">SC-2020</strain>
    </source>
</reference>
<protein>
    <submittedName>
        <fullName evidence="1">Uncharacterized protein</fullName>
    </submittedName>
</protein>
<dbReference type="AlphaFoldDB" id="A0AAD6L8J0"/>
<name>A0AAD6L8J0_9ROSI</name>
<dbReference type="Proteomes" id="UP001164929">
    <property type="component" value="Chromosome 19"/>
</dbReference>